<dbReference type="EMBL" id="BPLR01018558">
    <property type="protein sequence ID" value="GIZ00551.1"/>
    <property type="molecule type" value="Genomic_DNA"/>
</dbReference>
<keyword evidence="2" id="KW-1185">Reference proteome</keyword>
<evidence type="ECO:0000313" key="2">
    <source>
        <dbReference type="Proteomes" id="UP001054945"/>
    </source>
</evidence>
<sequence>MEAAVIWSSPSRGPSCVGRAAGHFSLQPAPAQYCPSHTTRWSQCKATVALLTCDKGWPDHNTENSRLNNQHYKNHIFKHIIRLFIRLTTFGGGWY</sequence>
<protein>
    <submittedName>
        <fullName evidence="1">Uncharacterized protein</fullName>
    </submittedName>
</protein>
<dbReference type="AlphaFoldDB" id="A0AAV4Y2B7"/>
<accession>A0AAV4Y2B7</accession>
<evidence type="ECO:0000313" key="1">
    <source>
        <dbReference type="EMBL" id="GIZ00551.1"/>
    </source>
</evidence>
<reference evidence="1 2" key="1">
    <citation type="submission" date="2021-06" db="EMBL/GenBank/DDBJ databases">
        <title>Caerostris extrusa draft genome.</title>
        <authorList>
            <person name="Kono N."/>
            <person name="Arakawa K."/>
        </authorList>
    </citation>
    <scope>NUCLEOTIDE SEQUENCE [LARGE SCALE GENOMIC DNA]</scope>
</reference>
<comment type="caution">
    <text evidence="1">The sequence shown here is derived from an EMBL/GenBank/DDBJ whole genome shotgun (WGS) entry which is preliminary data.</text>
</comment>
<gene>
    <name evidence="1" type="ORF">CEXT_281221</name>
</gene>
<name>A0AAV4Y2B7_CAEEX</name>
<proteinExistence type="predicted"/>
<organism evidence="1 2">
    <name type="scientific">Caerostris extrusa</name>
    <name type="common">Bark spider</name>
    <name type="synonym">Caerostris bankana</name>
    <dbReference type="NCBI Taxonomy" id="172846"/>
    <lineage>
        <taxon>Eukaryota</taxon>
        <taxon>Metazoa</taxon>
        <taxon>Ecdysozoa</taxon>
        <taxon>Arthropoda</taxon>
        <taxon>Chelicerata</taxon>
        <taxon>Arachnida</taxon>
        <taxon>Araneae</taxon>
        <taxon>Araneomorphae</taxon>
        <taxon>Entelegynae</taxon>
        <taxon>Araneoidea</taxon>
        <taxon>Araneidae</taxon>
        <taxon>Caerostris</taxon>
    </lineage>
</organism>
<dbReference type="Proteomes" id="UP001054945">
    <property type="component" value="Unassembled WGS sequence"/>
</dbReference>